<evidence type="ECO:0000256" key="8">
    <source>
        <dbReference type="ARBA" id="ARBA00046486"/>
    </source>
</evidence>
<comment type="subcellular location">
    <subcellularLocation>
        <location evidence="2">Nucleus</location>
        <location evidence="2">Nucleolus</location>
    </subcellularLocation>
</comment>
<feature type="region of interest" description="Disordered" evidence="9">
    <location>
        <begin position="643"/>
        <end position="708"/>
    </location>
</feature>
<evidence type="ECO:0000313" key="11">
    <source>
        <dbReference type="EMBL" id="KAH0519046.1"/>
    </source>
</evidence>
<feature type="region of interest" description="Disordered" evidence="9">
    <location>
        <begin position="470"/>
        <end position="516"/>
    </location>
</feature>
<dbReference type="GO" id="GO:0005730">
    <property type="term" value="C:nucleolus"/>
    <property type="evidence" value="ECO:0007669"/>
    <property type="project" value="UniProtKB-SubCell"/>
</dbReference>
<feature type="region of interest" description="Disordered" evidence="9">
    <location>
        <begin position="750"/>
        <end position="834"/>
    </location>
</feature>
<feature type="compositionally biased region" description="Basic and acidic residues" evidence="9">
    <location>
        <begin position="609"/>
        <end position="619"/>
    </location>
</feature>
<evidence type="ECO:0000256" key="4">
    <source>
        <dbReference type="ARBA" id="ARBA00016225"/>
    </source>
</evidence>
<evidence type="ECO:0000256" key="3">
    <source>
        <dbReference type="ARBA" id="ARBA00006181"/>
    </source>
</evidence>
<evidence type="ECO:0000256" key="5">
    <source>
        <dbReference type="ARBA" id="ARBA00022553"/>
    </source>
</evidence>
<dbReference type="InterPro" id="IPR036980">
    <property type="entry name" value="RNase_P/MRP_Rpp29_sf"/>
</dbReference>
<dbReference type="FunFam" id="2.30.30.210:FF:000001">
    <property type="entry name" value="Ribonuclease P protein subunit p29"/>
    <property type="match status" value="1"/>
</dbReference>
<evidence type="ECO:0000256" key="9">
    <source>
        <dbReference type="SAM" id="MobiDB-lite"/>
    </source>
</evidence>
<keyword evidence="6" id="KW-0819">tRNA processing</keyword>
<evidence type="ECO:0000256" key="1">
    <source>
        <dbReference type="ARBA" id="ARBA00002435"/>
    </source>
</evidence>
<dbReference type="GO" id="GO:0030677">
    <property type="term" value="C:ribonuclease P complex"/>
    <property type="evidence" value="ECO:0007669"/>
    <property type="project" value="InterPro"/>
</dbReference>
<protein>
    <recommendedName>
        <fullName evidence="4">Ribonuclease P protein subunit p29</fullName>
    </recommendedName>
</protein>
<evidence type="ECO:0000256" key="6">
    <source>
        <dbReference type="ARBA" id="ARBA00022694"/>
    </source>
</evidence>
<comment type="function">
    <text evidence="1">Component of ribonuclease P, a ribonucleoprotein complex that generates mature tRNA molecules by cleaving their 5'-ends.</text>
</comment>
<gene>
    <name evidence="11" type="ORF">LTLLF_113360</name>
</gene>
<keyword evidence="7" id="KW-0539">Nucleus</keyword>
<sequence>MLFAAANVSRSYGCNCDNCWMITIIVPTPLHYNYFTTENCQSAPFFGAESALQPSVPVLRNATPSAGGVCNFYRVSTPAESSAWLLPSDSSTCCPQLMDSASLYQRAGTTTLTALTDQNQISTLALPYAGVLQCDLTGSSDRRETAFQDFTVTIIDQNTTLSSLAMTAQCDNILDPNALVPLYPSFSASLVQATPSEVPNQGYNLAPSYQDGSQLYYYSLNSLGPLTAGEFEQCLQAYRLVSYSGTQASSLQPETVMMLKEFHSMNVQTPFSTSAFYYPTSAQAMPDSSLQVVEMETPLELTPSAQTFCLLQSPDVGNTCTHDTRMRTPPVSEDRSLTAHIHSPSEFLPLPPAPSLEQTENNNLDFKTADLSTPLVTYEGTKENQDPALLPLVHPDMQQNLKYTDAESLRQNLVLDNEALGNSSLGQEDPGVLQSVVGSNMDFADMTALVADIHLPQLFNSLTELNQFQDPRAAQSKDSTVIGRDQAQESSSVSSALSDQVRKNDQKVSELPDGAPQARIQLQKLVEGEEAVGSAGFSEGAFDNMAKHLEGKAQKVTPSKRSRARAHGQDKAKKTRENNSKKTEELKPSSHRVKAEEKPAIPKTKRKRNPPELSHDSFKKPRTHLGMHMLESVQVFHPLGKKSERKTGVSSSRALLNCSSNKDPRTGPDTTSLLDMPREGQSLNKSLGKIQRPGSSAHRRCLSPSQYELPPPGKVKLVPLPFPVLDKPQTKPVSRKLLCLASRRPTVAYPVRPHSHSAQPPMLKPSQPAPASTSLMASDKPALPNGTSATRTNITKPIQSCPGPQLPASLPAPYRASSHTSLHGEPLSAAKNKALSSPKAKTQYLLLDFSCQPIPWRKVDIPGPVISQPITEEQRPEREAMKRRAQQERENAAKYTSLGKLQFFLQREKDMEISKYYGYSLFLPLHELWKQYIRDLCNGLKPDTQPQMIQAKLLKADLHGAIISVTKSKCPSYVGVTGILLQETKHVFKIITKEDRLKVIPKLNCVFTIEIDGFISYIYGSNFQLRSSERSAKKFKVKGTIDL</sequence>
<evidence type="ECO:0000313" key="12">
    <source>
        <dbReference type="Proteomes" id="UP000710432"/>
    </source>
</evidence>
<dbReference type="InterPro" id="IPR040292">
    <property type="entry name" value="C2orf78-like"/>
</dbReference>
<dbReference type="Proteomes" id="UP000710432">
    <property type="component" value="Unassembled WGS sequence"/>
</dbReference>
<keyword evidence="5" id="KW-0597">Phosphoprotein</keyword>
<feature type="region of interest" description="Disordered" evidence="9">
    <location>
        <begin position="552"/>
        <end position="619"/>
    </location>
</feature>
<dbReference type="Gene3D" id="2.30.30.210">
    <property type="entry name" value="Ribonuclease P/MRP, subunit p29"/>
    <property type="match status" value="1"/>
</dbReference>
<name>A0A8J6GXZ0_MICOH</name>
<dbReference type="Pfam" id="PF15442">
    <property type="entry name" value="DUF4629"/>
    <property type="match status" value="1"/>
</dbReference>
<evidence type="ECO:0000256" key="2">
    <source>
        <dbReference type="ARBA" id="ARBA00004604"/>
    </source>
</evidence>
<comment type="caution">
    <text evidence="11">The sequence shown here is derived from an EMBL/GenBank/DDBJ whole genome shotgun (WGS) entry which is preliminary data.</text>
</comment>
<feature type="compositionally biased region" description="Polar residues" evidence="9">
    <location>
        <begin position="648"/>
        <end position="661"/>
    </location>
</feature>
<feature type="compositionally biased region" description="Basic and acidic residues" evidence="9">
    <location>
        <begin position="500"/>
        <end position="510"/>
    </location>
</feature>
<dbReference type="GO" id="GO:0001682">
    <property type="term" value="P:tRNA 5'-leader removal"/>
    <property type="evidence" value="ECO:0007669"/>
    <property type="project" value="InterPro"/>
</dbReference>
<dbReference type="PANTHER" id="PTHR31466">
    <property type="entry name" value="GENE 5591-RELATED"/>
    <property type="match status" value="1"/>
</dbReference>
<comment type="subunit">
    <text evidence="8">Component of nuclear RNase P and RNase MRP ribonucleoproteins. RNase P consists of a catalytic RNA moiety and 10 different protein chains; POP1, POP4, POP5, POP7, RPP14, RPP21, RPP25, RPP30, RPP38 and RPP40. Within the RNase P complex, POP1, POP7 and RPP25 form the 'finger' subcomplex, POP5, RPP14, RPP40 and homodimeric RPP30 form the 'palm' subcomplex, and RPP21, POP4 and RPP38 form the 'wrist' subcomplex. All subunits of the RNase P complex interact with the catalytic RNA. Several subunits of RNase P are also part of the RNase MRP complex. RNase MRP consists of a catalytic RNA moiety and about 8 protein subunits; POP1, POP7, RPP25, RPP30, RPP38, RPP40 and possibly also POP4 and POP5.</text>
</comment>
<evidence type="ECO:0000256" key="7">
    <source>
        <dbReference type="ARBA" id="ARBA00023242"/>
    </source>
</evidence>
<feature type="compositionally biased region" description="Polar residues" evidence="9">
    <location>
        <begin position="785"/>
        <end position="798"/>
    </location>
</feature>
<dbReference type="Pfam" id="PF01868">
    <property type="entry name" value="RNase_P-MRP_p29"/>
    <property type="match status" value="1"/>
</dbReference>
<evidence type="ECO:0000259" key="10">
    <source>
        <dbReference type="Pfam" id="PF15442"/>
    </source>
</evidence>
<dbReference type="InterPro" id="IPR023534">
    <property type="entry name" value="Rof/RNase_P-like"/>
</dbReference>
<dbReference type="InterPro" id="IPR002730">
    <property type="entry name" value="Rpp29/RNP1"/>
</dbReference>
<accession>A0A8J6GXZ0</accession>
<dbReference type="GO" id="GO:0003723">
    <property type="term" value="F:RNA binding"/>
    <property type="evidence" value="ECO:0007669"/>
    <property type="project" value="InterPro"/>
</dbReference>
<dbReference type="EMBL" id="JAATJU010008000">
    <property type="protein sequence ID" value="KAH0519046.1"/>
    <property type="molecule type" value="Genomic_DNA"/>
</dbReference>
<dbReference type="InterPro" id="IPR027898">
    <property type="entry name" value="DUF4629"/>
</dbReference>
<dbReference type="PANTHER" id="PTHR31466:SF1">
    <property type="entry name" value="RIKEN CDNA 4930433I11 GENE"/>
    <property type="match status" value="1"/>
</dbReference>
<feature type="compositionally biased region" description="Basic and acidic residues" evidence="9">
    <location>
        <begin position="567"/>
        <end position="600"/>
    </location>
</feature>
<reference evidence="11" key="1">
    <citation type="submission" date="2020-03" db="EMBL/GenBank/DDBJ databases">
        <title>Studies in the Genomics of Life Span.</title>
        <authorList>
            <person name="Glass D."/>
        </authorList>
    </citation>
    <scope>NUCLEOTIDE SEQUENCE</scope>
    <source>
        <strain evidence="11">LTLLF</strain>
        <tissue evidence="11">Muscle</tissue>
    </source>
</reference>
<organism evidence="11 12">
    <name type="scientific">Microtus ochrogaster</name>
    <name type="common">Prairie vole</name>
    <dbReference type="NCBI Taxonomy" id="79684"/>
    <lineage>
        <taxon>Eukaryota</taxon>
        <taxon>Metazoa</taxon>
        <taxon>Chordata</taxon>
        <taxon>Craniata</taxon>
        <taxon>Vertebrata</taxon>
        <taxon>Euteleostomi</taxon>
        <taxon>Mammalia</taxon>
        <taxon>Eutheria</taxon>
        <taxon>Euarchontoglires</taxon>
        <taxon>Glires</taxon>
        <taxon>Rodentia</taxon>
        <taxon>Myomorpha</taxon>
        <taxon>Muroidea</taxon>
        <taxon>Cricetidae</taxon>
        <taxon>Arvicolinae</taxon>
        <taxon>Microtus</taxon>
    </lineage>
</organism>
<dbReference type="SUPFAM" id="SSF101744">
    <property type="entry name" value="Rof/RNase P subunit-like"/>
    <property type="match status" value="1"/>
</dbReference>
<dbReference type="SMART" id="SM00538">
    <property type="entry name" value="POP4"/>
    <property type="match status" value="1"/>
</dbReference>
<feature type="domain" description="DUF4629" evidence="10">
    <location>
        <begin position="498"/>
        <end position="643"/>
    </location>
</feature>
<dbReference type="AlphaFoldDB" id="A0A8J6GXZ0"/>
<proteinExistence type="inferred from homology"/>
<comment type="similarity">
    <text evidence="3">Belongs to the eukaryotic/archaeal RNase P protein component 1 family.</text>
</comment>